<organism evidence="2 3">
    <name type="scientific">Metabacillus endolithicus</name>
    <dbReference type="NCBI Taxonomy" id="1535204"/>
    <lineage>
        <taxon>Bacteria</taxon>
        <taxon>Bacillati</taxon>
        <taxon>Bacillota</taxon>
        <taxon>Bacilli</taxon>
        <taxon>Bacillales</taxon>
        <taxon>Bacillaceae</taxon>
        <taxon>Metabacillus</taxon>
    </lineage>
</organism>
<protein>
    <submittedName>
        <fullName evidence="2">HAAS domain-containing protein</fullName>
    </submittedName>
</protein>
<keyword evidence="1" id="KW-1133">Transmembrane helix</keyword>
<accession>A0ABW5C3B2</accession>
<dbReference type="EMBL" id="JBHUIK010000008">
    <property type="protein sequence ID" value="MFD2216723.1"/>
    <property type="molecule type" value="Genomic_DNA"/>
</dbReference>
<reference evidence="3" key="1">
    <citation type="journal article" date="2019" name="Int. J. Syst. Evol. Microbiol.">
        <title>The Global Catalogue of Microorganisms (GCM) 10K type strain sequencing project: providing services to taxonomists for standard genome sequencing and annotation.</title>
        <authorList>
            <consortium name="The Broad Institute Genomics Platform"/>
            <consortium name="The Broad Institute Genome Sequencing Center for Infectious Disease"/>
            <person name="Wu L."/>
            <person name="Ma J."/>
        </authorList>
    </citation>
    <scope>NUCLEOTIDE SEQUENCE [LARGE SCALE GENOMIC DNA]</scope>
    <source>
        <strain evidence="3">CGMCC 1.15474</strain>
    </source>
</reference>
<dbReference type="Proteomes" id="UP001597318">
    <property type="component" value="Unassembled WGS sequence"/>
</dbReference>
<proteinExistence type="predicted"/>
<dbReference type="RefSeq" id="WP_247339371.1">
    <property type="nucleotide sequence ID" value="NZ_CP095550.1"/>
</dbReference>
<sequence>MKKNNFMGKLEELLSSVPEVDRKEMLYDYEEHFTVGLEDGRTEAEIVNELGDPHSIARDLLSEYKLTRVDQQKQGTKTLNIILAAIMIGFLNLVFVLGPALGIFGVYIGLVAASFILIISPLAIIGSVIFNGLEDLAMVFFLSMITCGLGILLGIGMLKTGKFLSKTFLKYMNFNKKVIYGGKGVKAA</sequence>
<evidence type="ECO:0000313" key="2">
    <source>
        <dbReference type="EMBL" id="MFD2216723.1"/>
    </source>
</evidence>
<keyword evidence="1" id="KW-0812">Transmembrane</keyword>
<evidence type="ECO:0000256" key="1">
    <source>
        <dbReference type="SAM" id="Phobius"/>
    </source>
</evidence>
<comment type="caution">
    <text evidence="2">The sequence shown here is derived from an EMBL/GenBank/DDBJ whole genome shotgun (WGS) entry which is preliminary data.</text>
</comment>
<gene>
    <name evidence="2" type="ORF">ACFSKK_23890</name>
</gene>
<dbReference type="Pfam" id="PF22564">
    <property type="entry name" value="HAAS"/>
    <property type="match status" value="1"/>
</dbReference>
<feature type="transmembrane region" description="Helical" evidence="1">
    <location>
        <begin position="137"/>
        <end position="158"/>
    </location>
</feature>
<evidence type="ECO:0000313" key="3">
    <source>
        <dbReference type="Proteomes" id="UP001597318"/>
    </source>
</evidence>
<keyword evidence="3" id="KW-1185">Reference proteome</keyword>
<feature type="transmembrane region" description="Helical" evidence="1">
    <location>
        <begin position="78"/>
        <end position="98"/>
    </location>
</feature>
<name>A0ABW5C3B2_9BACI</name>
<keyword evidence="1" id="KW-0472">Membrane</keyword>
<feature type="transmembrane region" description="Helical" evidence="1">
    <location>
        <begin position="104"/>
        <end position="130"/>
    </location>
</feature>